<name>A0A1M5UJ41_9EURY</name>
<dbReference type="InterPro" id="IPR019714">
    <property type="entry name" value="2-haloacid_dehalogenase_DehI"/>
</dbReference>
<keyword evidence="2" id="KW-1185">Reference proteome</keyword>
<dbReference type="GO" id="GO:0019120">
    <property type="term" value="F:hydrolase activity, acting on acid halide bonds, in C-halide compounds"/>
    <property type="evidence" value="ECO:0007669"/>
    <property type="project" value="InterPro"/>
</dbReference>
<dbReference type="RefSeq" id="WP_073311104.1">
    <property type="nucleotide sequence ID" value="NZ_FQWV01000011.1"/>
</dbReference>
<dbReference type="Pfam" id="PF10778">
    <property type="entry name" value="DehI"/>
    <property type="match status" value="1"/>
</dbReference>
<dbReference type="EMBL" id="FQWV01000011">
    <property type="protein sequence ID" value="SHH62846.1"/>
    <property type="molecule type" value="Genomic_DNA"/>
</dbReference>
<dbReference type="STRING" id="43928.SAMN05443636_3029"/>
<dbReference type="AlphaFoldDB" id="A0A1M5UJ41"/>
<dbReference type="InterPro" id="IPR029032">
    <property type="entry name" value="AhpD-like"/>
</dbReference>
<gene>
    <name evidence="1" type="ORF">SAMN05443636_3029</name>
</gene>
<accession>A0A1M5UJ41</accession>
<reference evidence="1 2" key="1">
    <citation type="submission" date="2016-11" db="EMBL/GenBank/DDBJ databases">
        <authorList>
            <person name="Jaros S."/>
            <person name="Januszkiewicz K."/>
            <person name="Wedrychowicz H."/>
        </authorList>
    </citation>
    <scope>NUCLEOTIDE SEQUENCE [LARGE SCALE GENOMIC DNA]</scope>
    <source>
        <strain evidence="1 2">DSM 9297</strain>
    </source>
</reference>
<dbReference type="OrthoDB" id="338740at2157"/>
<organism evidence="1 2">
    <name type="scientific">Halobaculum gomorrense</name>
    <dbReference type="NCBI Taxonomy" id="43928"/>
    <lineage>
        <taxon>Archaea</taxon>
        <taxon>Methanobacteriati</taxon>
        <taxon>Methanobacteriota</taxon>
        <taxon>Stenosarchaea group</taxon>
        <taxon>Halobacteria</taxon>
        <taxon>Halobacteriales</taxon>
        <taxon>Haloferacaceae</taxon>
        <taxon>Halobaculum</taxon>
    </lineage>
</organism>
<dbReference type="Gene3D" id="1.20.1290.10">
    <property type="entry name" value="AhpD-like"/>
    <property type="match status" value="1"/>
</dbReference>
<sequence length="290" mass="31091">MDTSLELHAADATGWRAGLYDDIRSTFRAPVVNWIWRTATANHPEFTRYLWGQVKPAFETRAFAEASVTYRDAVLSAVDSPRYRPGDLGLTPAEARELRGQVATFDAVAPRLATLFELVDRSMNGGDVGTEVPDNPAATGAYPAGLDADRGLDPSMVAIGAVPDAATEAVAAIRAFHGFDDDSLPSIYRCLAQWPAFLDRLWADLEPELRSEDFDAAVADASAVVDDYVEGLAYRPALSREAAISAGFDAKAVDDVAGLFARFNGGPVETVIPALPLFADAVGASGRRRL</sequence>
<proteinExistence type="predicted"/>
<protein>
    <submittedName>
        <fullName evidence="1">Halocarboxylic acid dehydrogenase DehI</fullName>
    </submittedName>
</protein>
<dbReference type="Proteomes" id="UP000184357">
    <property type="component" value="Unassembled WGS sequence"/>
</dbReference>
<evidence type="ECO:0000313" key="1">
    <source>
        <dbReference type="EMBL" id="SHH62846.1"/>
    </source>
</evidence>
<evidence type="ECO:0000313" key="2">
    <source>
        <dbReference type="Proteomes" id="UP000184357"/>
    </source>
</evidence>